<accession>A0A1J1IYV3</accession>
<dbReference type="Proteomes" id="UP000183832">
    <property type="component" value="Unassembled WGS sequence"/>
</dbReference>
<sequence>MVNFNEVYFRNHGKSFSKSLSQYLLFDLFDDVTVEDFLMKFHLKCKLRLLHVILFQNKRKLCETSDFSNSNSLLINTYSNGKWGIVANEARSETEEKSLAAFIKGYVDLVELPIKNKNVLRFKAQGDSRVGLLCSTQVESNCIII</sequence>
<evidence type="ECO:0000313" key="1">
    <source>
        <dbReference type="EMBL" id="CRL04342.1"/>
    </source>
</evidence>
<evidence type="ECO:0000313" key="2">
    <source>
        <dbReference type="Proteomes" id="UP000183832"/>
    </source>
</evidence>
<reference evidence="1 2" key="1">
    <citation type="submission" date="2015-04" db="EMBL/GenBank/DDBJ databases">
        <authorList>
            <person name="Syromyatnikov M.Y."/>
            <person name="Popov V.N."/>
        </authorList>
    </citation>
    <scope>NUCLEOTIDE SEQUENCE [LARGE SCALE GENOMIC DNA]</scope>
</reference>
<protein>
    <submittedName>
        <fullName evidence="1">CLUMA_CG017435, isoform A</fullName>
    </submittedName>
</protein>
<keyword evidence="2" id="KW-1185">Reference proteome</keyword>
<name>A0A1J1IYV3_9DIPT</name>
<organism evidence="1 2">
    <name type="scientific">Clunio marinus</name>
    <dbReference type="NCBI Taxonomy" id="568069"/>
    <lineage>
        <taxon>Eukaryota</taxon>
        <taxon>Metazoa</taxon>
        <taxon>Ecdysozoa</taxon>
        <taxon>Arthropoda</taxon>
        <taxon>Hexapoda</taxon>
        <taxon>Insecta</taxon>
        <taxon>Pterygota</taxon>
        <taxon>Neoptera</taxon>
        <taxon>Endopterygota</taxon>
        <taxon>Diptera</taxon>
        <taxon>Nematocera</taxon>
        <taxon>Chironomoidea</taxon>
        <taxon>Chironomidae</taxon>
        <taxon>Clunio</taxon>
    </lineage>
</organism>
<gene>
    <name evidence="1" type="ORF">CLUMA_CG017435</name>
</gene>
<dbReference type="EMBL" id="CVRI01000063">
    <property type="protein sequence ID" value="CRL04342.1"/>
    <property type="molecule type" value="Genomic_DNA"/>
</dbReference>
<dbReference type="AlphaFoldDB" id="A0A1J1IYV3"/>
<proteinExistence type="predicted"/>